<name>A0ABP0CBJ2_9PEZI</name>
<sequence length="284" mass="30665">MAERPTDAYLQHIVRIQVLVEDADNILQQPPLDAAAKAVLIRGQLEAFKTSLSFSLSQCLVTYDAQLAAGLATVVTASRSLISFMLNMTLGEEFVVTNMAWVMLSCGMSLAVRLDVLLRDGRIAPLAQHLGHVLDIQHSMRQIILRLESAASAYASNEAASENTFQQFLQRARAIESWHAKQLPNIVSPSLSLAGLRPSHAPENASSLGPMTNMSFHDADSTATSMGIDAGLDTPSISMMMLHPPSSMAGTAEPLGGGDEMDFSVLDVLFDGQTSLFNPYMLNM</sequence>
<evidence type="ECO:0000313" key="2">
    <source>
        <dbReference type="Proteomes" id="UP001642406"/>
    </source>
</evidence>
<gene>
    <name evidence="1" type="ORF">SBRCBS47491_006931</name>
</gene>
<evidence type="ECO:0008006" key="3">
    <source>
        <dbReference type="Google" id="ProtNLM"/>
    </source>
</evidence>
<organism evidence="1 2">
    <name type="scientific">Sporothrix bragantina</name>
    <dbReference type="NCBI Taxonomy" id="671064"/>
    <lineage>
        <taxon>Eukaryota</taxon>
        <taxon>Fungi</taxon>
        <taxon>Dikarya</taxon>
        <taxon>Ascomycota</taxon>
        <taxon>Pezizomycotina</taxon>
        <taxon>Sordariomycetes</taxon>
        <taxon>Sordariomycetidae</taxon>
        <taxon>Ophiostomatales</taxon>
        <taxon>Ophiostomataceae</taxon>
        <taxon>Sporothrix</taxon>
    </lineage>
</organism>
<comment type="caution">
    <text evidence="1">The sequence shown here is derived from an EMBL/GenBank/DDBJ whole genome shotgun (WGS) entry which is preliminary data.</text>
</comment>
<accession>A0ABP0CBJ2</accession>
<keyword evidence="2" id="KW-1185">Reference proteome</keyword>
<protein>
    <recommendedName>
        <fullName evidence="3">C6 transcription factor</fullName>
    </recommendedName>
</protein>
<dbReference type="EMBL" id="CAWUHC010000073">
    <property type="protein sequence ID" value="CAK7228516.1"/>
    <property type="molecule type" value="Genomic_DNA"/>
</dbReference>
<proteinExistence type="predicted"/>
<dbReference type="Proteomes" id="UP001642406">
    <property type="component" value="Unassembled WGS sequence"/>
</dbReference>
<reference evidence="1 2" key="1">
    <citation type="submission" date="2024-01" db="EMBL/GenBank/DDBJ databases">
        <authorList>
            <person name="Allen C."/>
            <person name="Tagirdzhanova G."/>
        </authorList>
    </citation>
    <scope>NUCLEOTIDE SEQUENCE [LARGE SCALE GENOMIC DNA]</scope>
</reference>
<evidence type="ECO:0000313" key="1">
    <source>
        <dbReference type="EMBL" id="CAK7228516.1"/>
    </source>
</evidence>